<accession>A0A803QD09</accession>
<evidence type="ECO:0000256" key="1">
    <source>
        <dbReference type="SAM" id="MobiDB-lite"/>
    </source>
</evidence>
<evidence type="ECO:0000259" key="2">
    <source>
        <dbReference type="Pfam" id="PF00078"/>
    </source>
</evidence>
<dbReference type="EMBL" id="UZAU01000694">
    <property type="status" value="NOT_ANNOTATED_CDS"/>
    <property type="molecule type" value="Genomic_DNA"/>
</dbReference>
<dbReference type="AlphaFoldDB" id="A0A803QD09"/>
<evidence type="ECO:0000313" key="3">
    <source>
        <dbReference type="EnsemblPlants" id="cds.evm.model.08.990"/>
    </source>
</evidence>
<reference evidence="3" key="2">
    <citation type="submission" date="2021-03" db="UniProtKB">
        <authorList>
            <consortium name="EnsemblPlants"/>
        </authorList>
    </citation>
    <scope>IDENTIFICATION</scope>
</reference>
<reference evidence="3" key="1">
    <citation type="submission" date="2018-11" db="EMBL/GenBank/DDBJ databases">
        <authorList>
            <person name="Grassa J C."/>
        </authorList>
    </citation>
    <scope>NUCLEOTIDE SEQUENCE [LARGE SCALE GENOMIC DNA]</scope>
</reference>
<dbReference type="InterPro" id="IPR000477">
    <property type="entry name" value="RT_dom"/>
</dbReference>
<dbReference type="CDD" id="cd01650">
    <property type="entry name" value="RT_nLTR_like"/>
    <property type="match status" value="1"/>
</dbReference>
<dbReference type="EnsemblPlants" id="evm.model.08.990">
    <property type="protein sequence ID" value="cds.evm.model.08.990"/>
    <property type="gene ID" value="evm.TU.08.990"/>
</dbReference>
<keyword evidence="4" id="KW-1185">Reference proteome</keyword>
<feature type="region of interest" description="Disordered" evidence="1">
    <location>
        <begin position="145"/>
        <end position="179"/>
    </location>
</feature>
<dbReference type="PANTHER" id="PTHR19446">
    <property type="entry name" value="REVERSE TRANSCRIPTASES"/>
    <property type="match status" value="1"/>
</dbReference>
<dbReference type="Gene3D" id="3.60.10.10">
    <property type="entry name" value="Endonuclease/exonuclease/phosphatase"/>
    <property type="match status" value="1"/>
</dbReference>
<dbReference type="InterPro" id="IPR036691">
    <property type="entry name" value="Endo/exonu/phosph_ase_sf"/>
</dbReference>
<organism evidence="3 4">
    <name type="scientific">Cannabis sativa</name>
    <name type="common">Hemp</name>
    <name type="synonym">Marijuana</name>
    <dbReference type="NCBI Taxonomy" id="3483"/>
    <lineage>
        <taxon>Eukaryota</taxon>
        <taxon>Viridiplantae</taxon>
        <taxon>Streptophyta</taxon>
        <taxon>Embryophyta</taxon>
        <taxon>Tracheophyta</taxon>
        <taxon>Spermatophyta</taxon>
        <taxon>Magnoliopsida</taxon>
        <taxon>eudicotyledons</taxon>
        <taxon>Gunneridae</taxon>
        <taxon>Pentapetalae</taxon>
        <taxon>rosids</taxon>
        <taxon>fabids</taxon>
        <taxon>Rosales</taxon>
        <taxon>Cannabaceae</taxon>
        <taxon>Cannabis</taxon>
    </lineage>
</organism>
<evidence type="ECO:0000313" key="4">
    <source>
        <dbReference type="Proteomes" id="UP000596661"/>
    </source>
</evidence>
<dbReference type="Gramene" id="evm.model.08.990">
    <property type="protein sequence ID" value="cds.evm.model.08.990"/>
    <property type="gene ID" value="evm.TU.08.990"/>
</dbReference>
<feature type="compositionally biased region" description="Basic and acidic residues" evidence="1">
    <location>
        <begin position="164"/>
        <end position="179"/>
    </location>
</feature>
<name>A0A803QD09_CANSA</name>
<proteinExistence type="predicted"/>
<protein>
    <recommendedName>
        <fullName evidence="2">Reverse transcriptase domain-containing protein</fullName>
    </recommendedName>
</protein>
<dbReference type="SUPFAM" id="SSF56219">
    <property type="entry name" value="DNase I-like"/>
    <property type="match status" value="1"/>
</dbReference>
<dbReference type="Pfam" id="PF00078">
    <property type="entry name" value="RVT_1"/>
    <property type="match status" value="1"/>
</dbReference>
<feature type="domain" description="Reverse transcriptase" evidence="2">
    <location>
        <begin position="667"/>
        <end position="755"/>
    </location>
</feature>
<dbReference type="Proteomes" id="UP000596661">
    <property type="component" value="Chromosome 8"/>
</dbReference>
<sequence length="827" mass="93565">MIPKPVQVLGKGAAIILGGVVTLNLVSSATVGALRAANEAKRKSVAEPCRVCRGKGFYICKLCKGNSTIEWSPLHDPVAINPCLCPTCDGNRKKKVGRKPVTRLTIDDAVVGFEGEKEGSDDLHSMEGLELIAEIVEAPDLIETEEANRSGKNRTQSWAEEVDNEKTSSDVHHSPESAKRTCETFMKEKVSNRDQRLLFTEPLIRDGIKIAKVSKLSMGLIMVRFNDEATRDQVVEAGVVQFDQKPVIVRPWSADLNAMNLVRTVPLGIRLHDQGLQYWGTKSLIALVSTIGKPIMVDQHTKDRTRLQYARILKEKKGMKEIAASNVQHQQEWEIPKKTKVLSTTQPSLSRENAESSSNSFTMLQEQKEDGVASQGGNMVTLNDIRDATTWLAQSHMEKLLKTGSGFTWTNNQDGDKRIYSRIDHTLVNEDGTDNFPSAKAHYSWETISDHCLCVISMASNEKIGHKPFRYYNFRAKHPKFKDVVVENWHRPMKREGMTTLYLKLMRLKHTIKRINKERIGDVGKKNHGAKEYYRETRLQAQEHIHDMSYQLAEKEDAMEFNAQEKMYHSFLRQRSKSLRSDCMELGNRLNLEHQLSLIKPFTSKEIKKAFFSIPDSKSPRPDGYGASFFKTMWPELGAEFIKAVENFFKTGFMPREFHATMITLIPKTETPTKAVDFRPIAHCLTVYKCISKLLCSRLSQVLLGLINQNQGAFVQGRSIAHNVMILQDLLKNYKRKNISPRCTLKVDISKAYDTSVREFQRHEGIKTGRSVNSSLVCHDNGVFDQEIIASSQPIQDQESKEVLDEFSATSGLTINTNKSHLYFVGK</sequence>